<reference evidence="1 2" key="1">
    <citation type="submission" date="2019-11" db="EMBL/GenBank/DDBJ databases">
        <title>Nocardia sp. nov. CT2-14 isolated from soil.</title>
        <authorList>
            <person name="Kanchanasin P."/>
            <person name="Tanasupawat S."/>
            <person name="Yuki M."/>
            <person name="Kudo T."/>
        </authorList>
    </citation>
    <scope>NUCLEOTIDE SEQUENCE [LARGE SCALE GENOMIC DNA]</scope>
    <source>
        <strain evidence="1 2">CT2-14</strain>
    </source>
</reference>
<organism evidence="1 2">
    <name type="scientific">Nocardia aurantiaca</name>
    <dbReference type="NCBI Taxonomy" id="2675850"/>
    <lineage>
        <taxon>Bacteria</taxon>
        <taxon>Bacillati</taxon>
        <taxon>Actinomycetota</taxon>
        <taxon>Actinomycetes</taxon>
        <taxon>Mycobacteriales</taxon>
        <taxon>Nocardiaceae</taxon>
        <taxon>Nocardia</taxon>
    </lineage>
</organism>
<evidence type="ECO:0000313" key="2">
    <source>
        <dbReference type="Proteomes" id="UP000432464"/>
    </source>
</evidence>
<comment type="caution">
    <text evidence="1">The sequence shown here is derived from an EMBL/GenBank/DDBJ whole genome shotgun (WGS) entry which is preliminary data.</text>
</comment>
<proteinExistence type="predicted"/>
<dbReference type="Proteomes" id="UP000432464">
    <property type="component" value="Unassembled WGS sequence"/>
</dbReference>
<dbReference type="AlphaFoldDB" id="A0A6I3KZG3"/>
<gene>
    <name evidence="1" type="ORF">GLP40_12740</name>
</gene>
<sequence>MNSPFPIAVLGAGRLADRIAAHPDVVVAEPSSAAVVLHLSADVSEIPFHLGAGRDVVTALPLDALPLDEVRDACRAGASTLHATGGFQSAVAARLTRSLAAATKEITRIDLHEEINLPEDAVYPWDTVPDHVLTAYYFAGLRVLEDAAFADVRSEAPVVDTEESGAVHTLGDRISYRSIRTRGTGAGPLRYRLVTTTASGTATATVDFHPTDDVHPADHLTCVELLRAVRPVRASKPGIVLRDLRITHLVPDDRLAILDHEQKSR</sequence>
<protein>
    <recommendedName>
        <fullName evidence="3">Dihydrodipicolinate reductase</fullName>
    </recommendedName>
</protein>
<keyword evidence="2" id="KW-1185">Reference proteome</keyword>
<name>A0A6I3KZG3_9NOCA</name>
<evidence type="ECO:0000313" key="1">
    <source>
        <dbReference type="EMBL" id="MTE13634.1"/>
    </source>
</evidence>
<dbReference type="RefSeq" id="WP_154788068.1">
    <property type="nucleotide sequence ID" value="NZ_WMBB01000005.1"/>
</dbReference>
<dbReference type="EMBL" id="WMBB01000005">
    <property type="protein sequence ID" value="MTE13634.1"/>
    <property type="molecule type" value="Genomic_DNA"/>
</dbReference>
<accession>A0A6I3KZG3</accession>
<evidence type="ECO:0008006" key="3">
    <source>
        <dbReference type="Google" id="ProtNLM"/>
    </source>
</evidence>